<accession>A0AAN9QZ97</accession>
<reference evidence="1 2" key="1">
    <citation type="submission" date="2024-01" db="EMBL/GenBank/DDBJ databases">
        <title>The genomes of 5 underutilized Papilionoideae crops provide insights into root nodulation and disease resistanc.</title>
        <authorList>
            <person name="Jiang F."/>
        </authorList>
    </citation>
    <scope>NUCLEOTIDE SEQUENCE [LARGE SCALE GENOMIC DNA]</scope>
    <source>
        <strain evidence="1">JINMINGXINNONG_FW02</strain>
        <tissue evidence="1">Leaves</tissue>
    </source>
</reference>
<gene>
    <name evidence="1" type="ORF">VNO80_18849</name>
</gene>
<protein>
    <submittedName>
        <fullName evidence="1">Uncharacterized protein</fullName>
    </submittedName>
</protein>
<evidence type="ECO:0000313" key="2">
    <source>
        <dbReference type="Proteomes" id="UP001374584"/>
    </source>
</evidence>
<proteinExistence type="predicted"/>
<evidence type="ECO:0000313" key="1">
    <source>
        <dbReference type="EMBL" id="KAK7353402.1"/>
    </source>
</evidence>
<dbReference type="AlphaFoldDB" id="A0AAN9QZ97"/>
<dbReference type="Proteomes" id="UP001374584">
    <property type="component" value="Unassembled WGS sequence"/>
</dbReference>
<organism evidence="1 2">
    <name type="scientific">Phaseolus coccineus</name>
    <name type="common">Scarlet runner bean</name>
    <name type="synonym">Phaseolus multiflorus</name>
    <dbReference type="NCBI Taxonomy" id="3886"/>
    <lineage>
        <taxon>Eukaryota</taxon>
        <taxon>Viridiplantae</taxon>
        <taxon>Streptophyta</taxon>
        <taxon>Embryophyta</taxon>
        <taxon>Tracheophyta</taxon>
        <taxon>Spermatophyta</taxon>
        <taxon>Magnoliopsida</taxon>
        <taxon>eudicotyledons</taxon>
        <taxon>Gunneridae</taxon>
        <taxon>Pentapetalae</taxon>
        <taxon>rosids</taxon>
        <taxon>fabids</taxon>
        <taxon>Fabales</taxon>
        <taxon>Fabaceae</taxon>
        <taxon>Papilionoideae</taxon>
        <taxon>50 kb inversion clade</taxon>
        <taxon>NPAAA clade</taxon>
        <taxon>indigoferoid/millettioid clade</taxon>
        <taxon>Phaseoleae</taxon>
        <taxon>Phaseolus</taxon>
    </lineage>
</organism>
<dbReference type="EMBL" id="JAYMYR010000007">
    <property type="protein sequence ID" value="KAK7353402.1"/>
    <property type="molecule type" value="Genomic_DNA"/>
</dbReference>
<comment type="caution">
    <text evidence="1">The sequence shown here is derived from an EMBL/GenBank/DDBJ whole genome shotgun (WGS) entry which is preliminary data.</text>
</comment>
<sequence>MCQFCNFKILQGYSGCVACERNQTLFTEQWLQIGKFTLSRRSQSTTRPRIVGSSFRERSMMSPLSWRNIPEVMRFCCLAPGKMQRMILKTWDTVILQEM</sequence>
<keyword evidence="2" id="KW-1185">Reference proteome</keyword>
<name>A0AAN9QZ97_PHACN</name>